<dbReference type="RefSeq" id="WP_253762427.1">
    <property type="nucleotide sequence ID" value="NZ_JAMZDZ010000001.1"/>
</dbReference>
<name>A0ABV8LV47_9ACTN</name>
<dbReference type="EMBL" id="JBHSAY010000019">
    <property type="protein sequence ID" value="MFC4134936.1"/>
    <property type="molecule type" value="Genomic_DNA"/>
</dbReference>
<gene>
    <name evidence="1" type="ORF">ACFOZ4_30365</name>
</gene>
<accession>A0ABV8LV47</accession>
<evidence type="ECO:0000313" key="1">
    <source>
        <dbReference type="EMBL" id="MFC4134936.1"/>
    </source>
</evidence>
<protein>
    <submittedName>
        <fullName evidence="1">Uncharacterized protein</fullName>
    </submittedName>
</protein>
<reference evidence="2" key="1">
    <citation type="journal article" date="2019" name="Int. J. Syst. Evol. Microbiol.">
        <title>The Global Catalogue of Microorganisms (GCM) 10K type strain sequencing project: providing services to taxonomists for standard genome sequencing and annotation.</title>
        <authorList>
            <consortium name="The Broad Institute Genomics Platform"/>
            <consortium name="The Broad Institute Genome Sequencing Center for Infectious Disease"/>
            <person name="Wu L."/>
            <person name="Ma J."/>
        </authorList>
    </citation>
    <scope>NUCLEOTIDE SEQUENCE [LARGE SCALE GENOMIC DNA]</scope>
    <source>
        <strain evidence="2">CGMCC 4.7289</strain>
    </source>
</reference>
<sequence>MHLGIPGFVPDWLAGLKAIKAAHGERLGGLAGRRLTSVDLVYFVEDGSWYADCPVVFDFEGERVEICHQKFDDLSITWNTIDCSAPIGGWDEADFAPVWRAGEVLLGDFVGSEVREVALLEWRGDRDMADGMVAVEFVFETGRFAVANGLDENMIEIGARVPAYERRVMGRDGF</sequence>
<evidence type="ECO:0000313" key="2">
    <source>
        <dbReference type="Proteomes" id="UP001595816"/>
    </source>
</evidence>
<proteinExistence type="predicted"/>
<comment type="caution">
    <text evidence="1">The sequence shown here is derived from an EMBL/GenBank/DDBJ whole genome shotgun (WGS) entry which is preliminary data.</text>
</comment>
<organism evidence="1 2">
    <name type="scientific">Hamadaea flava</name>
    <dbReference type="NCBI Taxonomy" id="1742688"/>
    <lineage>
        <taxon>Bacteria</taxon>
        <taxon>Bacillati</taxon>
        <taxon>Actinomycetota</taxon>
        <taxon>Actinomycetes</taxon>
        <taxon>Micromonosporales</taxon>
        <taxon>Micromonosporaceae</taxon>
        <taxon>Hamadaea</taxon>
    </lineage>
</organism>
<keyword evidence="2" id="KW-1185">Reference proteome</keyword>
<dbReference type="Proteomes" id="UP001595816">
    <property type="component" value="Unassembled WGS sequence"/>
</dbReference>